<evidence type="ECO:0000256" key="3">
    <source>
        <dbReference type="SAM" id="SignalP"/>
    </source>
</evidence>
<dbReference type="RefSeq" id="WP_143850363.1">
    <property type="nucleotide sequence ID" value="NZ_VLXZ01000016.1"/>
</dbReference>
<evidence type="ECO:0000313" key="5">
    <source>
        <dbReference type="Proteomes" id="UP000318521"/>
    </source>
</evidence>
<organism evidence="4 5">
    <name type="scientific">Alkalicoccobacillus porphyridii</name>
    <dbReference type="NCBI Taxonomy" id="2597270"/>
    <lineage>
        <taxon>Bacteria</taxon>
        <taxon>Bacillati</taxon>
        <taxon>Bacillota</taxon>
        <taxon>Bacilli</taxon>
        <taxon>Bacillales</taxon>
        <taxon>Bacillaceae</taxon>
        <taxon>Alkalicoccobacillus</taxon>
    </lineage>
</organism>
<feature type="signal peptide" evidence="3">
    <location>
        <begin position="1"/>
        <end position="25"/>
    </location>
</feature>
<reference evidence="4 5" key="1">
    <citation type="submission" date="2019-07" db="EMBL/GenBank/DDBJ databases">
        <authorList>
            <person name="Park Y.J."/>
            <person name="Jeong S.E."/>
            <person name="Jung H.S."/>
        </authorList>
    </citation>
    <scope>NUCLEOTIDE SEQUENCE [LARGE SCALE GENOMIC DNA]</scope>
    <source>
        <strain evidence="5">P16(2019)</strain>
    </source>
</reference>
<evidence type="ECO:0000256" key="1">
    <source>
        <dbReference type="SAM" id="MobiDB-lite"/>
    </source>
</evidence>
<keyword evidence="2" id="KW-1133">Transmembrane helix</keyword>
<evidence type="ECO:0000313" key="4">
    <source>
        <dbReference type="EMBL" id="TSB44971.1"/>
    </source>
</evidence>
<keyword evidence="3" id="KW-0732">Signal</keyword>
<dbReference type="OrthoDB" id="2718583at2"/>
<feature type="region of interest" description="Disordered" evidence="1">
    <location>
        <begin position="287"/>
        <end position="333"/>
    </location>
</feature>
<dbReference type="AlphaFoldDB" id="A0A553ZU19"/>
<proteinExistence type="predicted"/>
<dbReference type="EMBL" id="VLXZ01000016">
    <property type="protein sequence ID" value="TSB44971.1"/>
    <property type="molecule type" value="Genomic_DNA"/>
</dbReference>
<dbReference type="Proteomes" id="UP000318521">
    <property type="component" value="Unassembled WGS sequence"/>
</dbReference>
<protein>
    <submittedName>
        <fullName evidence="4">Processed acidic surface protein</fullName>
    </submittedName>
</protein>
<feature type="compositionally biased region" description="Basic and acidic residues" evidence="1">
    <location>
        <begin position="309"/>
        <end position="320"/>
    </location>
</feature>
<keyword evidence="2" id="KW-0472">Membrane</keyword>
<gene>
    <name evidence="4" type="ORF">FN960_18525</name>
</gene>
<sequence length="371" mass="42767">MMKRFVSAFLVFALLFLSVPNVSFASVNDEELEGFLIEREITRDQLDEYLARWGQYVNDFDTLEELSYFVYTVKGTDPDGFPFIQYTLDWFEITYDELISLLAENGYTIDDFIFTEDIDDYLLENFEWDWDWEEEEDYCDPSLEPFFKEFEFTCEEYTNLINHLFDVIESNPETVDQLSALADRMIAFDDFESARELTAEEIAELFSIGKELIDLLKLKPEYYLAKPGEQKPISFTDLMNLDKLEGYDLLVVLYNQQNDKLADFFISAEMFNAVFMKKVGGDVEEVARETENKVEEKNQNPTPPSSAEKTAKPSDKKVSKAEASTTSKKVTKTVDGAKMPKTATSYPAYAMIGLMMTLGGVILFRRLKMAS</sequence>
<comment type="caution">
    <text evidence="4">The sequence shown here is derived from an EMBL/GenBank/DDBJ whole genome shotgun (WGS) entry which is preliminary data.</text>
</comment>
<accession>A0A553ZU19</accession>
<keyword evidence="2" id="KW-0812">Transmembrane</keyword>
<dbReference type="InterPro" id="IPR030832">
    <property type="entry name" value="Acidic_LPXTA"/>
</dbReference>
<name>A0A553ZU19_9BACI</name>
<evidence type="ECO:0000256" key="2">
    <source>
        <dbReference type="SAM" id="Phobius"/>
    </source>
</evidence>
<keyword evidence="5" id="KW-1185">Reference proteome</keyword>
<feature type="compositionally biased region" description="Basic and acidic residues" evidence="1">
    <location>
        <begin position="287"/>
        <end position="298"/>
    </location>
</feature>
<dbReference type="NCBIfam" id="TIGR04383">
    <property type="entry name" value="acidic_w_LPXTA"/>
    <property type="match status" value="1"/>
</dbReference>
<feature type="transmembrane region" description="Helical" evidence="2">
    <location>
        <begin position="346"/>
        <end position="364"/>
    </location>
</feature>
<feature type="chain" id="PRO_5021757715" evidence="3">
    <location>
        <begin position="26"/>
        <end position="371"/>
    </location>
</feature>